<dbReference type="EMBL" id="JAEVLS010000001">
    <property type="protein sequence ID" value="MBM0103130.1"/>
    <property type="molecule type" value="Genomic_DNA"/>
</dbReference>
<dbReference type="Proteomes" id="UP000661077">
    <property type="component" value="Unassembled WGS sequence"/>
</dbReference>
<evidence type="ECO:0000313" key="2">
    <source>
        <dbReference type="EMBL" id="MBM0103130.1"/>
    </source>
</evidence>
<sequence length="165" mass="18049">MRPDSALTDAEFIAMVGVMDEVGRRAAQAAIEHSQRAEVRDLAQALLRSHTRSTEQIINAASIAGLAPPIGVSSAGARDTLSLIEGTAPERFDLVWVRDRTAAYVRARAIMMRCMDECTVESVRAAADAVLRTIEEDLRNCYAVGHSLEQEEGDRIQEDIDVPAR</sequence>
<dbReference type="InterPro" id="IPR025419">
    <property type="entry name" value="DUF4142"/>
</dbReference>
<gene>
    <name evidence="2" type="ORF">JM946_00150</name>
</gene>
<dbReference type="Pfam" id="PF13628">
    <property type="entry name" value="DUF4142"/>
    <property type="match status" value="1"/>
</dbReference>
<comment type="caution">
    <text evidence="2">The sequence shown here is derived from an EMBL/GenBank/DDBJ whole genome shotgun (WGS) entry which is preliminary data.</text>
</comment>
<keyword evidence="3" id="KW-1185">Reference proteome</keyword>
<name>A0ABS1WQ95_9GAMM</name>
<reference evidence="2 3" key="1">
    <citation type="journal article" date="2021" name="Int. J. Syst. Evol. Microbiol.">
        <title>Steroidobacter gossypii sp. nov., isolated from soil of cotton cropping field.</title>
        <authorList>
            <person name="Huang R."/>
            <person name="Yang S."/>
            <person name="Zhen C."/>
            <person name="Liu W."/>
        </authorList>
    </citation>
    <scope>NUCLEOTIDE SEQUENCE [LARGE SCALE GENOMIC DNA]</scope>
    <source>
        <strain evidence="2 3">S1-65</strain>
    </source>
</reference>
<proteinExistence type="predicted"/>
<protein>
    <submittedName>
        <fullName evidence="2">DUF4142 domain-containing protein</fullName>
    </submittedName>
</protein>
<organism evidence="2 3">
    <name type="scientific">Steroidobacter gossypii</name>
    <dbReference type="NCBI Taxonomy" id="2805490"/>
    <lineage>
        <taxon>Bacteria</taxon>
        <taxon>Pseudomonadati</taxon>
        <taxon>Pseudomonadota</taxon>
        <taxon>Gammaproteobacteria</taxon>
        <taxon>Steroidobacterales</taxon>
        <taxon>Steroidobacteraceae</taxon>
        <taxon>Steroidobacter</taxon>
    </lineage>
</organism>
<evidence type="ECO:0000259" key="1">
    <source>
        <dbReference type="Pfam" id="PF13628"/>
    </source>
</evidence>
<accession>A0ABS1WQ95</accession>
<feature type="domain" description="DUF4142" evidence="1">
    <location>
        <begin position="8"/>
        <end position="139"/>
    </location>
</feature>
<evidence type="ECO:0000313" key="3">
    <source>
        <dbReference type="Proteomes" id="UP000661077"/>
    </source>
</evidence>